<protein>
    <submittedName>
        <fullName evidence="1">Uncharacterized protein</fullName>
    </submittedName>
</protein>
<keyword evidence="2" id="KW-1185">Reference proteome</keyword>
<accession>A0A420YKC8</accession>
<evidence type="ECO:0000313" key="2">
    <source>
        <dbReference type="Proteomes" id="UP000275385"/>
    </source>
</evidence>
<evidence type="ECO:0000313" key="1">
    <source>
        <dbReference type="EMBL" id="RKU48338.1"/>
    </source>
</evidence>
<name>A0A420YKC8_9PEZI</name>
<dbReference type="AlphaFoldDB" id="A0A420YKC8"/>
<reference evidence="1 2" key="1">
    <citation type="submission" date="2018-08" db="EMBL/GenBank/DDBJ databases">
        <title>Draft genome of the lignicolous fungus Coniochaeta pulveracea.</title>
        <authorList>
            <person name="Borstlap C.J."/>
            <person name="De Witt R.N."/>
            <person name="Botha A."/>
            <person name="Volschenk H."/>
        </authorList>
    </citation>
    <scope>NUCLEOTIDE SEQUENCE [LARGE SCALE GENOMIC DNA]</scope>
    <source>
        <strain evidence="1 2">CAB683</strain>
    </source>
</reference>
<gene>
    <name evidence="1" type="ORF">DL546_008594</name>
</gene>
<dbReference type="EMBL" id="QVQW01000005">
    <property type="protein sequence ID" value="RKU48338.1"/>
    <property type="molecule type" value="Genomic_DNA"/>
</dbReference>
<proteinExistence type="predicted"/>
<dbReference type="Proteomes" id="UP000275385">
    <property type="component" value="Unassembled WGS sequence"/>
</dbReference>
<comment type="caution">
    <text evidence="1">The sequence shown here is derived from an EMBL/GenBank/DDBJ whole genome shotgun (WGS) entry which is preliminary data.</text>
</comment>
<organism evidence="1 2">
    <name type="scientific">Coniochaeta pulveracea</name>
    <dbReference type="NCBI Taxonomy" id="177199"/>
    <lineage>
        <taxon>Eukaryota</taxon>
        <taxon>Fungi</taxon>
        <taxon>Dikarya</taxon>
        <taxon>Ascomycota</taxon>
        <taxon>Pezizomycotina</taxon>
        <taxon>Sordariomycetes</taxon>
        <taxon>Sordariomycetidae</taxon>
        <taxon>Coniochaetales</taxon>
        <taxon>Coniochaetaceae</taxon>
        <taxon>Coniochaeta</taxon>
    </lineage>
</organism>
<sequence length="113" mass="13027">MRVESRADFLNHSEDGVLALGSTDYKPCTLHRHTQTETVTPITMATRCLADFRTTRLDGKGFEQWLFSYRVGLVQENQVLPRDETGGGPWYLDRRELFEDWAREEAPVKSSFS</sequence>